<dbReference type="InterPro" id="IPR012934">
    <property type="entry name" value="Znf_AD"/>
</dbReference>
<dbReference type="PANTHER" id="PTHR16515">
    <property type="entry name" value="PR DOMAIN ZINC FINGER PROTEIN"/>
    <property type="match status" value="1"/>
</dbReference>
<evidence type="ECO:0000313" key="14">
    <source>
        <dbReference type="Proteomes" id="UP000594454"/>
    </source>
</evidence>
<dbReference type="SMART" id="SM00868">
    <property type="entry name" value="zf-AD"/>
    <property type="match status" value="1"/>
</dbReference>
<dbReference type="OrthoDB" id="8895262at2759"/>
<keyword evidence="9" id="KW-0539">Nucleus</keyword>
<dbReference type="SUPFAM" id="SSF57667">
    <property type="entry name" value="beta-beta-alpha zinc fingers"/>
    <property type="match status" value="3"/>
</dbReference>
<protein>
    <recommendedName>
        <fullName evidence="12">C2H2-type domain-containing protein</fullName>
    </recommendedName>
</protein>
<keyword evidence="3" id="KW-0677">Repeat</keyword>
<evidence type="ECO:0000256" key="6">
    <source>
        <dbReference type="ARBA" id="ARBA00023015"/>
    </source>
</evidence>
<dbReference type="GO" id="GO:0003677">
    <property type="term" value="F:DNA binding"/>
    <property type="evidence" value="ECO:0007669"/>
    <property type="project" value="UniProtKB-KW"/>
</dbReference>
<keyword evidence="8" id="KW-0804">Transcription</keyword>
<proteinExistence type="predicted"/>
<dbReference type="InParanoid" id="A0A7R8Z1J9"/>
<feature type="domain" description="C2H2-type" evidence="12">
    <location>
        <begin position="277"/>
        <end position="306"/>
    </location>
</feature>
<feature type="region of interest" description="Disordered" evidence="11">
    <location>
        <begin position="148"/>
        <end position="187"/>
    </location>
</feature>
<evidence type="ECO:0000256" key="2">
    <source>
        <dbReference type="ARBA" id="ARBA00022723"/>
    </source>
</evidence>
<dbReference type="GO" id="GO:0005634">
    <property type="term" value="C:nucleus"/>
    <property type="evidence" value="ECO:0007669"/>
    <property type="project" value="UniProtKB-SubCell"/>
</dbReference>
<evidence type="ECO:0000256" key="11">
    <source>
        <dbReference type="SAM" id="MobiDB-lite"/>
    </source>
</evidence>
<dbReference type="PROSITE" id="PS00028">
    <property type="entry name" value="ZINC_FINGER_C2H2_1"/>
    <property type="match status" value="3"/>
</dbReference>
<dbReference type="OMA" id="HEDHLCI"/>
<feature type="domain" description="C2H2-type" evidence="12">
    <location>
        <begin position="355"/>
        <end position="380"/>
    </location>
</feature>
<evidence type="ECO:0000256" key="7">
    <source>
        <dbReference type="ARBA" id="ARBA00023125"/>
    </source>
</evidence>
<keyword evidence="4 10" id="KW-0863">Zinc-finger</keyword>
<dbReference type="GO" id="GO:0010468">
    <property type="term" value="P:regulation of gene expression"/>
    <property type="evidence" value="ECO:0007669"/>
    <property type="project" value="TreeGrafter"/>
</dbReference>
<dbReference type="InterPro" id="IPR050331">
    <property type="entry name" value="Zinc_finger"/>
</dbReference>
<evidence type="ECO:0000259" key="12">
    <source>
        <dbReference type="PROSITE" id="PS50157"/>
    </source>
</evidence>
<reference evidence="13 14" key="1">
    <citation type="submission" date="2020-11" db="EMBL/GenBank/DDBJ databases">
        <authorList>
            <person name="Wallbank WR R."/>
            <person name="Pardo Diaz C."/>
            <person name="Kozak K."/>
            <person name="Martin S."/>
            <person name="Jiggins C."/>
            <person name="Moest M."/>
            <person name="Warren A I."/>
            <person name="Generalovic N T."/>
            <person name="Byers J.R.P. K."/>
            <person name="Montejo-Kovacevich G."/>
            <person name="Yen C E."/>
        </authorList>
    </citation>
    <scope>NUCLEOTIDE SEQUENCE [LARGE SCALE GENOMIC DNA]</scope>
</reference>
<keyword evidence="5" id="KW-0862">Zinc</keyword>
<dbReference type="Gene3D" id="3.30.160.60">
    <property type="entry name" value="Classic Zinc Finger"/>
    <property type="match status" value="3"/>
</dbReference>
<sequence length="380" mass="44621">MVTTCVVCNVTNPGMISIFEHPSNLDYMLNFVTEHKVEGDDFLCLTCYEELKIAFNFKQKCQRSPLYRRVPKYAVEAFRSEVASSLDDFSAPFFEISKSPRTRLKYELQHEGNEEMISTKIPDEDNEETSKDYLFDDQKFIEYKDELAETNKDQQSTDVGKRMMKSTTPSDENEGNFDDPMAGRPDDQAEIKCDLRDKAFTKKGNFHRHRAQAHSSRGKNKRRHRNKHRRHAILKYADNDIYKNLGEGQCEYCFVILATVELLQEHKSQHKEEERPYSCNQPNCTARFKNRHSVRSHVRVHSDQKRCKCRFCSKGFHKRGNLRAHERCHTGEKPFLCPQGNLKSHIRFNTCEPPYSCDYCSKKFRTHFSHKIHLQSHTQE</sequence>
<evidence type="ECO:0000256" key="8">
    <source>
        <dbReference type="ARBA" id="ARBA00023163"/>
    </source>
</evidence>
<evidence type="ECO:0000256" key="4">
    <source>
        <dbReference type="ARBA" id="ARBA00022771"/>
    </source>
</evidence>
<dbReference type="InterPro" id="IPR013087">
    <property type="entry name" value="Znf_C2H2_type"/>
</dbReference>
<organism evidence="13 14">
    <name type="scientific">Hermetia illucens</name>
    <name type="common">Black soldier fly</name>
    <dbReference type="NCBI Taxonomy" id="343691"/>
    <lineage>
        <taxon>Eukaryota</taxon>
        <taxon>Metazoa</taxon>
        <taxon>Ecdysozoa</taxon>
        <taxon>Arthropoda</taxon>
        <taxon>Hexapoda</taxon>
        <taxon>Insecta</taxon>
        <taxon>Pterygota</taxon>
        <taxon>Neoptera</taxon>
        <taxon>Endopterygota</taxon>
        <taxon>Diptera</taxon>
        <taxon>Brachycera</taxon>
        <taxon>Stratiomyomorpha</taxon>
        <taxon>Stratiomyidae</taxon>
        <taxon>Hermetiinae</taxon>
        <taxon>Hermetia</taxon>
    </lineage>
</organism>
<gene>
    <name evidence="13" type="ORF">HERILL_LOCUS15893</name>
</gene>
<dbReference type="GO" id="GO:0008270">
    <property type="term" value="F:zinc ion binding"/>
    <property type="evidence" value="ECO:0007669"/>
    <property type="project" value="UniProtKB-KW"/>
</dbReference>
<dbReference type="SMART" id="SM00355">
    <property type="entry name" value="ZnF_C2H2"/>
    <property type="match status" value="5"/>
</dbReference>
<feature type="domain" description="C2H2-type" evidence="12">
    <location>
        <begin position="307"/>
        <end position="334"/>
    </location>
</feature>
<feature type="compositionally biased region" description="Basic residues" evidence="11">
    <location>
        <begin position="204"/>
        <end position="230"/>
    </location>
</feature>
<keyword evidence="2" id="KW-0479">Metal-binding</keyword>
<evidence type="ECO:0000256" key="1">
    <source>
        <dbReference type="ARBA" id="ARBA00004123"/>
    </source>
</evidence>
<keyword evidence="7" id="KW-0238">DNA-binding</keyword>
<dbReference type="AlphaFoldDB" id="A0A7R8Z1J9"/>
<dbReference type="EMBL" id="LR899014">
    <property type="protein sequence ID" value="CAD7093619.1"/>
    <property type="molecule type" value="Genomic_DNA"/>
</dbReference>
<keyword evidence="6" id="KW-0805">Transcription regulation</keyword>
<dbReference type="Proteomes" id="UP000594454">
    <property type="component" value="Chromosome 6"/>
</dbReference>
<name>A0A7R8Z1J9_HERIL</name>
<dbReference type="PROSITE" id="PS50157">
    <property type="entry name" value="ZINC_FINGER_C2H2_2"/>
    <property type="match status" value="3"/>
</dbReference>
<evidence type="ECO:0000256" key="5">
    <source>
        <dbReference type="ARBA" id="ARBA00022833"/>
    </source>
</evidence>
<dbReference type="PANTHER" id="PTHR16515:SF49">
    <property type="entry name" value="GASTRULA ZINC FINGER PROTEIN XLCGF49.1-LIKE-RELATED"/>
    <property type="match status" value="1"/>
</dbReference>
<comment type="subcellular location">
    <subcellularLocation>
        <location evidence="1">Nucleus</location>
    </subcellularLocation>
</comment>
<accession>A0A7R8Z1J9</accession>
<dbReference type="InterPro" id="IPR036236">
    <property type="entry name" value="Znf_C2H2_sf"/>
</dbReference>
<evidence type="ECO:0000313" key="13">
    <source>
        <dbReference type="EMBL" id="CAD7093619.1"/>
    </source>
</evidence>
<evidence type="ECO:0000256" key="3">
    <source>
        <dbReference type="ARBA" id="ARBA00022737"/>
    </source>
</evidence>
<feature type="region of interest" description="Disordered" evidence="11">
    <location>
        <begin position="202"/>
        <end position="230"/>
    </location>
</feature>
<evidence type="ECO:0000256" key="10">
    <source>
        <dbReference type="PROSITE-ProRule" id="PRU00042"/>
    </source>
</evidence>
<keyword evidence="14" id="KW-1185">Reference proteome</keyword>
<evidence type="ECO:0000256" key="9">
    <source>
        <dbReference type="ARBA" id="ARBA00023242"/>
    </source>
</evidence>